<dbReference type="Proteomes" id="UP001515480">
    <property type="component" value="Unassembled WGS sequence"/>
</dbReference>
<evidence type="ECO:0000256" key="1">
    <source>
        <dbReference type="SAM" id="MobiDB-lite"/>
    </source>
</evidence>
<feature type="compositionally biased region" description="Pro residues" evidence="1">
    <location>
        <begin position="407"/>
        <end position="417"/>
    </location>
</feature>
<reference evidence="2 3" key="1">
    <citation type="journal article" date="2024" name="Science">
        <title>Giant polyketide synthase enzymes in the biosynthesis of giant marine polyether toxins.</title>
        <authorList>
            <person name="Fallon T.R."/>
            <person name="Shende V.V."/>
            <person name="Wierzbicki I.H."/>
            <person name="Pendleton A.L."/>
            <person name="Watervoot N.F."/>
            <person name="Auber R.P."/>
            <person name="Gonzalez D.J."/>
            <person name="Wisecaver J.H."/>
            <person name="Moore B.S."/>
        </authorList>
    </citation>
    <scope>NUCLEOTIDE SEQUENCE [LARGE SCALE GENOMIC DNA]</scope>
    <source>
        <strain evidence="2 3">12B1</strain>
    </source>
</reference>
<feature type="region of interest" description="Disordered" evidence="1">
    <location>
        <begin position="114"/>
        <end position="166"/>
    </location>
</feature>
<feature type="compositionally biased region" description="Low complexity" evidence="1">
    <location>
        <begin position="376"/>
        <end position="391"/>
    </location>
</feature>
<gene>
    <name evidence="2" type="ORF">AB1Y20_010726</name>
</gene>
<feature type="compositionally biased region" description="Low complexity" evidence="1">
    <location>
        <begin position="129"/>
        <end position="140"/>
    </location>
</feature>
<protein>
    <submittedName>
        <fullName evidence="2">Uncharacterized protein</fullName>
    </submittedName>
</protein>
<name>A0AB34IQC5_PRYPA</name>
<evidence type="ECO:0000313" key="2">
    <source>
        <dbReference type="EMBL" id="KAL1504320.1"/>
    </source>
</evidence>
<sequence length="432" mass="45924">MACWEHVQDDQRCRAVKEGNKGCLPIPPQSQFMRGAVPSGRPFYVRFLPPHITLSHAAADQRLSEDGGVRLRLLLADARPTAVRQSYVMSDTRGGGRGCSGWGAIANPSCARASVRSARPNGDGARTNGGAAERSSAASAPGGGRRRRGRRSPPARTAASAGKVVASPPSALPRLAMSVLGLESCCHTLQLLRPTRYATEGLKQDLRDEVEFRQARLTAQGNKLRASIDMYGRDATACLRDGREPLARQLVSQKVAMQNRLAHISTHWGVLESVRASLHPGARRCLEDVETCRLIMAKAQLSGDVVVRVPGEEDVDGVDEADVEAQMVKLRELASKQPGVAVFRRTVYGHEEAPTQGVESAAADMKSALLVELHSSSDGGSEGDSAASSEEQILCTGEGLSASSPEGSPPGTPPRPASPTSEPYASLGRKDD</sequence>
<dbReference type="EMBL" id="JBGBPQ010000020">
    <property type="protein sequence ID" value="KAL1504320.1"/>
    <property type="molecule type" value="Genomic_DNA"/>
</dbReference>
<dbReference type="AlphaFoldDB" id="A0AB34IQC5"/>
<comment type="caution">
    <text evidence="2">The sequence shown here is derived from an EMBL/GenBank/DDBJ whole genome shotgun (WGS) entry which is preliminary data.</text>
</comment>
<accession>A0AB34IQC5</accession>
<keyword evidence="3" id="KW-1185">Reference proteome</keyword>
<evidence type="ECO:0000313" key="3">
    <source>
        <dbReference type="Proteomes" id="UP001515480"/>
    </source>
</evidence>
<feature type="region of interest" description="Disordered" evidence="1">
    <location>
        <begin position="374"/>
        <end position="432"/>
    </location>
</feature>
<proteinExistence type="predicted"/>
<organism evidence="2 3">
    <name type="scientific">Prymnesium parvum</name>
    <name type="common">Toxic golden alga</name>
    <dbReference type="NCBI Taxonomy" id="97485"/>
    <lineage>
        <taxon>Eukaryota</taxon>
        <taxon>Haptista</taxon>
        <taxon>Haptophyta</taxon>
        <taxon>Prymnesiophyceae</taxon>
        <taxon>Prymnesiales</taxon>
        <taxon>Prymnesiaceae</taxon>
        <taxon>Prymnesium</taxon>
    </lineage>
</organism>
<feature type="compositionally biased region" description="Basic residues" evidence="1">
    <location>
        <begin position="144"/>
        <end position="153"/>
    </location>
</feature>